<dbReference type="EMBL" id="FOBL01000062">
    <property type="protein sequence ID" value="SEM36770.1"/>
    <property type="molecule type" value="Genomic_DNA"/>
</dbReference>
<keyword evidence="1" id="KW-0472">Membrane</keyword>
<keyword evidence="1" id="KW-1133">Transmembrane helix</keyword>
<name>A0A1H7XSM1_9LACT</name>
<accession>A0A1H7XSM1</accession>
<keyword evidence="1" id="KW-0812">Transmembrane</keyword>
<gene>
    <name evidence="2" type="ORF">SAMN04488100_1626</name>
</gene>
<reference evidence="2 3" key="1">
    <citation type="submission" date="2016-10" db="EMBL/GenBank/DDBJ databases">
        <authorList>
            <person name="de Groot N.N."/>
        </authorList>
    </citation>
    <scope>NUCLEOTIDE SEQUENCE [LARGE SCALE GENOMIC DNA]</scope>
    <source>
        <strain evidence="2 3">DSM 19182</strain>
    </source>
</reference>
<feature type="transmembrane region" description="Helical" evidence="1">
    <location>
        <begin position="21"/>
        <end position="39"/>
    </location>
</feature>
<evidence type="ECO:0000256" key="1">
    <source>
        <dbReference type="SAM" id="Phobius"/>
    </source>
</evidence>
<organism evidence="2 3">
    <name type="scientific">Alkalibacterium putridalgicola</name>
    <dbReference type="NCBI Taxonomy" id="426703"/>
    <lineage>
        <taxon>Bacteria</taxon>
        <taxon>Bacillati</taxon>
        <taxon>Bacillota</taxon>
        <taxon>Bacilli</taxon>
        <taxon>Lactobacillales</taxon>
        <taxon>Carnobacteriaceae</taxon>
        <taxon>Alkalibacterium</taxon>
    </lineage>
</organism>
<evidence type="ECO:0000313" key="2">
    <source>
        <dbReference type="EMBL" id="SEM36770.1"/>
    </source>
</evidence>
<dbReference type="Proteomes" id="UP000198548">
    <property type="component" value="Unassembled WGS sequence"/>
</dbReference>
<sequence length="40" mass="4610">MNLVPAIPIHHQIFKYIINKHSGPLTLIVVRVFLYAILIL</sequence>
<protein>
    <submittedName>
        <fullName evidence="2">Uncharacterized protein</fullName>
    </submittedName>
</protein>
<proteinExistence type="predicted"/>
<dbReference type="AlphaFoldDB" id="A0A1H7XSM1"/>
<evidence type="ECO:0000313" key="3">
    <source>
        <dbReference type="Proteomes" id="UP000198548"/>
    </source>
</evidence>